<protein>
    <recommendedName>
        <fullName evidence="7">Zn(2)-C6 fungal-type domain-containing protein</fullName>
    </recommendedName>
</protein>
<proteinExistence type="predicted"/>
<gene>
    <name evidence="8" type="ORF">IAS62_001204</name>
</gene>
<feature type="region of interest" description="Disordered" evidence="6">
    <location>
        <begin position="191"/>
        <end position="218"/>
    </location>
</feature>
<keyword evidence="3" id="KW-0805">Transcription regulation</keyword>
<evidence type="ECO:0000256" key="2">
    <source>
        <dbReference type="ARBA" id="ARBA00022723"/>
    </source>
</evidence>
<feature type="compositionally biased region" description="Low complexity" evidence="6">
    <location>
        <begin position="199"/>
        <end position="213"/>
    </location>
</feature>
<accession>A0ABZ2AN75</accession>
<dbReference type="EMBL" id="CP143807">
    <property type="protein sequence ID" value="WVO19914.1"/>
    <property type="molecule type" value="Genomic_DNA"/>
</dbReference>
<evidence type="ECO:0000256" key="5">
    <source>
        <dbReference type="ARBA" id="ARBA00023242"/>
    </source>
</evidence>
<sequence>MRTISDHHAFSKGRDSECHILVDPPLATVYHLTPSHNQGQCSPTTFALSLPHSHSHHQPLAFPHPLNPLPYASSPEEYLIALNETAPSTESPMTDTSLLGAYTKAMLDPADELDGDYRESPRKKPRITLPRGHACVSCRQRKLKCQEGIRPCITCVKADIDCRDEEIPRKKPKHVILEERVAELEGLLGLQKGQPVPRNSNSSSTAFSGHSASPTSSEHFVPAYPQVASSYTVNPYPDYPPLWSVTGMPTPPSQIEIPPGSAIELSLIQFILPYTPHLLLPLHPQRLLASLSLPPEDNSRPHPALLYTLFSQAVSHLERGIPPPCPPERPLDLFPSMSPPFPIPPLNTGFILSQLRGTSGPLLARARLELDQGIREVDRPFDLTRAAIGIAHALYRRGNFVEGWTMPVASLVVACGLHRISGNCVPPPTSSKGIPGLPQPYAHPDYYWNAHTPSQVIPDRQELRMRSVLIPPARDEIEIAERVMTFWAGKQQMWISSGGWGWSDPLPDAECTTEWPWGWGHVEVRAVSPLERYTINDIHDPDSNIHTGAYADTTYTLAMKSMALLCRAGRLFDLAKIPQPTSLGNEGSFPRLPHIPSIEDVESMEICLALFRQHIPFPFTFPSPLSAANGPTMASASLDTEVYDGPSDPWWILFHFNLYAAEMLMWREMAFHRPEASGAALQCAKAIVNLTGSIPDEKWANVDMMVALSISLAARLLVKEAARFQATGALTAASHALADAGILQNCLDGPFNKYMEVAGGMFSRIVDNVREGRTEKNGEYERV</sequence>
<dbReference type="Proteomes" id="UP001432216">
    <property type="component" value="Chromosome 2"/>
</dbReference>
<evidence type="ECO:0000313" key="8">
    <source>
        <dbReference type="EMBL" id="WVO19914.1"/>
    </source>
</evidence>
<dbReference type="SUPFAM" id="SSF57701">
    <property type="entry name" value="Zn2/Cys6 DNA-binding domain"/>
    <property type="match status" value="1"/>
</dbReference>
<evidence type="ECO:0000313" key="9">
    <source>
        <dbReference type="Proteomes" id="UP001432216"/>
    </source>
</evidence>
<organism evidence="8 9">
    <name type="scientific">Cryptococcus decagattii</name>
    <dbReference type="NCBI Taxonomy" id="1859122"/>
    <lineage>
        <taxon>Eukaryota</taxon>
        <taxon>Fungi</taxon>
        <taxon>Dikarya</taxon>
        <taxon>Basidiomycota</taxon>
        <taxon>Agaricomycotina</taxon>
        <taxon>Tremellomycetes</taxon>
        <taxon>Tremellales</taxon>
        <taxon>Cryptococcaceae</taxon>
        <taxon>Cryptococcus</taxon>
        <taxon>Cryptococcus gattii species complex</taxon>
    </lineage>
</organism>
<evidence type="ECO:0000256" key="1">
    <source>
        <dbReference type="ARBA" id="ARBA00004123"/>
    </source>
</evidence>
<dbReference type="Pfam" id="PF00172">
    <property type="entry name" value="Zn_clus"/>
    <property type="match status" value="1"/>
</dbReference>
<dbReference type="PANTHER" id="PTHR47338:SF29">
    <property type="entry name" value="ZN(2)-C6 FUNGAL-TYPE DOMAIN-CONTAINING PROTEIN"/>
    <property type="match status" value="1"/>
</dbReference>
<name>A0ABZ2AN75_9TREE</name>
<reference evidence="8 9" key="1">
    <citation type="submission" date="2024-01" db="EMBL/GenBank/DDBJ databases">
        <title>Comparative genomics of Cryptococcus and Kwoniella reveals pathogenesis evolution and contrasting modes of karyotype evolution via chromosome fusion or intercentromeric recombination.</title>
        <authorList>
            <person name="Coelho M.A."/>
            <person name="David-Palma M."/>
            <person name="Shea T."/>
            <person name="Bowers K."/>
            <person name="McGinley-Smith S."/>
            <person name="Mohammad A.W."/>
            <person name="Gnirke A."/>
            <person name="Yurkov A.M."/>
            <person name="Nowrousian M."/>
            <person name="Sun S."/>
            <person name="Cuomo C.A."/>
            <person name="Heitman J."/>
        </authorList>
    </citation>
    <scope>NUCLEOTIDE SEQUENCE [LARGE SCALE GENOMIC DNA]</scope>
    <source>
        <strain evidence="8 9">7685027</strain>
    </source>
</reference>
<dbReference type="InterPro" id="IPR001138">
    <property type="entry name" value="Zn2Cys6_DnaBD"/>
</dbReference>
<evidence type="ECO:0000256" key="3">
    <source>
        <dbReference type="ARBA" id="ARBA00023015"/>
    </source>
</evidence>
<evidence type="ECO:0000256" key="6">
    <source>
        <dbReference type="SAM" id="MobiDB-lite"/>
    </source>
</evidence>
<dbReference type="PROSITE" id="PS00463">
    <property type="entry name" value="ZN2_CY6_FUNGAL_1"/>
    <property type="match status" value="1"/>
</dbReference>
<comment type="subcellular location">
    <subcellularLocation>
        <location evidence="1">Nucleus</location>
    </subcellularLocation>
</comment>
<feature type="domain" description="Zn(2)-C6 fungal-type" evidence="7">
    <location>
        <begin position="134"/>
        <end position="164"/>
    </location>
</feature>
<keyword evidence="5" id="KW-0539">Nucleus</keyword>
<evidence type="ECO:0000259" key="7">
    <source>
        <dbReference type="PROSITE" id="PS50048"/>
    </source>
</evidence>
<keyword evidence="4" id="KW-0804">Transcription</keyword>
<dbReference type="CDD" id="cd00067">
    <property type="entry name" value="GAL4"/>
    <property type="match status" value="1"/>
</dbReference>
<keyword evidence="2" id="KW-0479">Metal-binding</keyword>
<keyword evidence="9" id="KW-1185">Reference proteome</keyword>
<dbReference type="PROSITE" id="PS50048">
    <property type="entry name" value="ZN2_CY6_FUNGAL_2"/>
    <property type="match status" value="1"/>
</dbReference>
<dbReference type="InterPro" id="IPR036864">
    <property type="entry name" value="Zn2-C6_fun-type_DNA-bd_sf"/>
</dbReference>
<dbReference type="Gene3D" id="4.10.240.10">
    <property type="entry name" value="Zn(2)-C6 fungal-type DNA-binding domain"/>
    <property type="match status" value="1"/>
</dbReference>
<dbReference type="PANTHER" id="PTHR47338">
    <property type="entry name" value="ZN(II)2CYS6 TRANSCRIPTION FACTOR (EUROFUNG)-RELATED"/>
    <property type="match status" value="1"/>
</dbReference>
<evidence type="ECO:0000256" key="4">
    <source>
        <dbReference type="ARBA" id="ARBA00023163"/>
    </source>
</evidence>
<dbReference type="RefSeq" id="XP_064719154.1">
    <property type="nucleotide sequence ID" value="XM_064863082.1"/>
</dbReference>
<dbReference type="InterPro" id="IPR050815">
    <property type="entry name" value="TF_fung"/>
</dbReference>
<dbReference type="GeneID" id="89987979"/>
<dbReference type="SMART" id="SM00066">
    <property type="entry name" value="GAL4"/>
    <property type="match status" value="1"/>
</dbReference>